<dbReference type="PANTHER" id="PTHR42939:SF1">
    <property type="entry name" value="ABC TRANSPORTER ATP-BINDING PROTEIN ALBC-RELATED"/>
    <property type="match status" value="1"/>
</dbReference>
<evidence type="ECO:0000256" key="3">
    <source>
        <dbReference type="ARBA" id="ARBA00022840"/>
    </source>
</evidence>
<reference evidence="5" key="1">
    <citation type="journal article" date="2014" name="Int. J. Syst. Evol. Microbiol.">
        <title>Complete genome sequence of Corynebacterium casei LMG S-19264T (=DSM 44701T), isolated from a smear-ripened cheese.</title>
        <authorList>
            <consortium name="US DOE Joint Genome Institute (JGI-PGF)"/>
            <person name="Walter F."/>
            <person name="Albersmeier A."/>
            <person name="Kalinowski J."/>
            <person name="Ruckert C."/>
        </authorList>
    </citation>
    <scope>NUCLEOTIDE SEQUENCE</scope>
    <source>
        <strain evidence="5">CGMCC 1.12997</strain>
    </source>
</reference>
<dbReference type="Gene3D" id="3.40.50.300">
    <property type="entry name" value="P-loop containing nucleotide triphosphate hydrolases"/>
    <property type="match status" value="1"/>
</dbReference>
<sequence>MVNLLDNLISIELHRVQVLPMLEIRNVSKHYSSIPAVENVSFCARPGEVTGYLGPNGSGKSTTMKMITGLIATNSGSILFDGRPIHADLMAYKQRMGYVPEEPYLYTHLSGAEYLVMVAQLRNLARKLATERIDGLLRLFALYDDRHVGISAYSKGMRQKILLAAALLHNPDLILLDEPFSGLDVGSSLILRSLIEELARRGKVVLFSSHELETVEKISSHIVILHRGKIVADDSIERLRALMSLPTLEGIFSQLAVEQNTEAISKQIADLIYA</sequence>
<gene>
    <name evidence="5" type="ORF">GCM10011585_19980</name>
</gene>
<dbReference type="GO" id="GO:0005524">
    <property type="term" value="F:ATP binding"/>
    <property type="evidence" value="ECO:0007669"/>
    <property type="project" value="UniProtKB-KW"/>
</dbReference>
<dbReference type="SMART" id="SM00382">
    <property type="entry name" value="AAA"/>
    <property type="match status" value="1"/>
</dbReference>
<organism evidence="5 6">
    <name type="scientific">Edaphobacter dinghuensis</name>
    <dbReference type="NCBI Taxonomy" id="1560005"/>
    <lineage>
        <taxon>Bacteria</taxon>
        <taxon>Pseudomonadati</taxon>
        <taxon>Acidobacteriota</taxon>
        <taxon>Terriglobia</taxon>
        <taxon>Terriglobales</taxon>
        <taxon>Acidobacteriaceae</taxon>
        <taxon>Edaphobacter</taxon>
    </lineage>
</organism>
<dbReference type="PROSITE" id="PS50893">
    <property type="entry name" value="ABC_TRANSPORTER_2"/>
    <property type="match status" value="1"/>
</dbReference>
<dbReference type="CDD" id="cd03230">
    <property type="entry name" value="ABC_DR_subfamily_A"/>
    <property type="match status" value="1"/>
</dbReference>
<dbReference type="PANTHER" id="PTHR42939">
    <property type="entry name" value="ABC TRANSPORTER ATP-BINDING PROTEIN ALBC-RELATED"/>
    <property type="match status" value="1"/>
</dbReference>
<dbReference type="Proteomes" id="UP000647241">
    <property type="component" value="Unassembled WGS sequence"/>
</dbReference>
<keyword evidence="1" id="KW-0813">Transport</keyword>
<dbReference type="Pfam" id="PF00005">
    <property type="entry name" value="ABC_tran"/>
    <property type="match status" value="1"/>
</dbReference>
<accession>A0A917HFJ3</accession>
<keyword evidence="6" id="KW-1185">Reference proteome</keyword>
<reference evidence="5" key="2">
    <citation type="submission" date="2020-09" db="EMBL/GenBank/DDBJ databases">
        <authorList>
            <person name="Sun Q."/>
            <person name="Zhou Y."/>
        </authorList>
    </citation>
    <scope>NUCLEOTIDE SEQUENCE</scope>
    <source>
        <strain evidence="5">CGMCC 1.12997</strain>
    </source>
</reference>
<comment type="caution">
    <text evidence="5">The sequence shown here is derived from an EMBL/GenBank/DDBJ whole genome shotgun (WGS) entry which is preliminary data.</text>
</comment>
<dbReference type="PROSITE" id="PS00211">
    <property type="entry name" value="ABC_TRANSPORTER_1"/>
    <property type="match status" value="1"/>
</dbReference>
<dbReference type="InterPro" id="IPR017871">
    <property type="entry name" value="ABC_transporter-like_CS"/>
</dbReference>
<dbReference type="AlphaFoldDB" id="A0A917HFJ3"/>
<dbReference type="EMBL" id="BMGT01000002">
    <property type="protein sequence ID" value="GGG76974.1"/>
    <property type="molecule type" value="Genomic_DNA"/>
</dbReference>
<keyword evidence="2" id="KW-0547">Nucleotide-binding</keyword>
<dbReference type="InterPro" id="IPR003439">
    <property type="entry name" value="ABC_transporter-like_ATP-bd"/>
</dbReference>
<keyword evidence="3 5" id="KW-0067">ATP-binding</keyword>
<protein>
    <submittedName>
        <fullName evidence="5">ABC transporter ATP-binding protein</fullName>
    </submittedName>
</protein>
<feature type="domain" description="ABC transporter" evidence="4">
    <location>
        <begin position="22"/>
        <end position="252"/>
    </location>
</feature>
<evidence type="ECO:0000256" key="1">
    <source>
        <dbReference type="ARBA" id="ARBA00022448"/>
    </source>
</evidence>
<evidence type="ECO:0000259" key="4">
    <source>
        <dbReference type="PROSITE" id="PS50893"/>
    </source>
</evidence>
<evidence type="ECO:0000313" key="5">
    <source>
        <dbReference type="EMBL" id="GGG76974.1"/>
    </source>
</evidence>
<dbReference type="InterPro" id="IPR051782">
    <property type="entry name" value="ABC_Transporter_VariousFunc"/>
</dbReference>
<dbReference type="GO" id="GO:0016887">
    <property type="term" value="F:ATP hydrolysis activity"/>
    <property type="evidence" value="ECO:0007669"/>
    <property type="project" value="InterPro"/>
</dbReference>
<name>A0A917HFJ3_9BACT</name>
<evidence type="ECO:0000313" key="6">
    <source>
        <dbReference type="Proteomes" id="UP000647241"/>
    </source>
</evidence>
<dbReference type="InterPro" id="IPR003593">
    <property type="entry name" value="AAA+_ATPase"/>
</dbReference>
<proteinExistence type="predicted"/>
<dbReference type="SUPFAM" id="SSF52540">
    <property type="entry name" value="P-loop containing nucleoside triphosphate hydrolases"/>
    <property type="match status" value="1"/>
</dbReference>
<dbReference type="InterPro" id="IPR027417">
    <property type="entry name" value="P-loop_NTPase"/>
</dbReference>
<evidence type="ECO:0000256" key="2">
    <source>
        <dbReference type="ARBA" id="ARBA00022741"/>
    </source>
</evidence>